<dbReference type="EMBL" id="JBHSPR010000042">
    <property type="protein sequence ID" value="MFC6021348.1"/>
    <property type="molecule type" value="Genomic_DNA"/>
</dbReference>
<dbReference type="InterPro" id="IPR002645">
    <property type="entry name" value="STAS_dom"/>
</dbReference>
<dbReference type="InterPro" id="IPR036513">
    <property type="entry name" value="STAS_dom_sf"/>
</dbReference>
<protein>
    <submittedName>
        <fullName evidence="3">STAS domain-containing protein</fullName>
    </submittedName>
</protein>
<dbReference type="Pfam" id="PF13466">
    <property type="entry name" value="STAS_2"/>
    <property type="match status" value="1"/>
</dbReference>
<feature type="domain" description="STAS" evidence="2">
    <location>
        <begin position="56"/>
        <end position="180"/>
    </location>
</feature>
<evidence type="ECO:0000313" key="4">
    <source>
        <dbReference type="Proteomes" id="UP001596203"/>
    </source>
</evidence>
<accession>A0ABW1KKL4</accession>
<organism evidence="3 4">
    <name type="scientific">Plantactinospora solaniradicis</name>
    <dbReference type="NCBI Taxonomy" id="1723736"/>
    <lineage>
        <taxon>Bacteria</taxon>
        <taxon>Bacillati</taxon>
        <taxon>Actinomycetota</taxon>
        <taxon>Actinomycetes</taxon>
        <taxon>Micromonosporales</taxon>
        <taxon>Micromonosporaceae</taxon>
        <taxon>Plantactinospora</taxon>
    </lineage>
</organism>
<dbReference type="CDD" id="cd07043">
    <property type="entry name" value="STAS_anti-anti-sigma_factors"/>
    <property type="match status" value="1"/>
</dbReference>
<evidence type="ECO:0000313" key="3">
    <source>
        <dbReference type="EMBL" id="MFC6021348.1"/>
    </source>
</evidence>
<name>A0ABW1KKL4_9ACTN</name>
<dbReference type="Proteomes" id="UP001596203">
    <property type="component" value="Unassembled WGS sequence"/>
</dbReference>
<gene>
    <name evidence="3" type="ORF">ACFP2T_34885</name>
</gene>
<dbReference type="Gene3D" id="3.30.750.24">
    <property type="entry name" value="STAS domain"/>
    <property type="match status" value="1"/>
</dbReference>
<dbReference type="InterPro" id="IPR058548">
    <property type="entry name" value="MlaB-like_STAS"/>
</dbReference>
<dbReference type="SUPFAM" id="SSF52091">
    <property type="entry name" value="SpoIIaa-like"/>
    <property type="match status" value="1"/>
</dbReference>
<proteinExistence type="predicted"/>
<sequence>MIERPWLTRSHFDFPRVGFDALRITTVPYACRATDTPRATAALEQPFSVARYIELTNRSAPISAGRLVVVPAGHVDMDTAPVLGSALVNAVDSHPEVCCDLAAVGLFSAAGVRVLLAARDRAGRSGSRLSIRGASGITRRVLRITQVERLFANPDQHQVGDGQTAFRPTRHDRSDSIRRADLL</sequence>
<keyword evidence="4" id="KW-1185">Reference proteome</keyword>
<feature type="compositionally biased region" description="Basic and acidic residues" evidence="1">
    <location>
        <begin position="169"/>
        <end position="183"/>
    </location>
</feature>
<evidence type="ECO:0000256" key="1">
    <source>
        <dbReference type="SAM" id="MobiDB-lite"/>
    </source>
</evidence>
<reference evidence="4" key="1">
    <citation type="journal article" date="2019" name="Int. J. Syst. Evol. Microbiol.">
        <title>The Global Catalogue of Microorganisms (GCM) 10K type strain sequencing project: providing services to taxonomists for standard genome sequencing and annotation.</title>
        <authorList>
            <consortium name="The Broad Institute Genomics Platform"/>
            <consortium name="The Broad Institute Genome Sequencing Center for Infectious Disease"/>
            <person name="Wu L."/>
            <person name="Ma J."/>
        </authorList>
    </citation>
    <scope>NUCLEOTIDE SEQUENCE [LARGE SCALE GENOMIC DNA]</scope>
    <source>
        <strain evidence="4">ZS-35-S2</strain>
    </source>
</reference>
<feature type="region of interest" description="Disordered" evidence="1">
    <location>
        <begin position="156"/>
        <end position="183"/>
    </location>
</feature>
<dbReference type="PROSITE" id="PS50801">
    <property type="entry name" value="STAS"/>
    <property type="match status" value="1"/>
</dbReference>
<dbReference type="RefSeq" id="WP_377429601.1">
    <property type="nucleotide sequence ID" value="NZ_JBHSPR010000042.1"/>
</dbReference>
<evidence type="ECO:0000259" key="2">
    <source>
        <dbReference type="PROSITE" id="PS50801"/>
    </source>
</evidence>
<comment type="caution">
    <text evidence="3">The sequence shown here is derived from an EMBL/GenBank/DDBJ whole genome shotgun (WGS) entry which is preliminary data.</text>
</comment>